<evidence type="ECO:0000313" key="2">
    <source>
        <dbReference type="EMBL" id="GGG14048.1"/>
    </source>
</evidence>
<name>A0A917LCF4_9BACI</name>
<evidence type="ECO:0000256" key="1">
    <source>
        <dbReference type="SAM" id="Phobius"/>
    </source>
</evidence>
<keyword evidence="3" id="KW-1185">Reference proteome</keyword>
<organism evidence="2 3">
    <name type="scientific">Lysinibacillus alkalisoli</name>
    <dbReference type="NCBI Taxonomy" id="1911548"/>
    <lineage>
        <taxon>Bacteria</taxon>
        <taxon>Bacillati</taxon>
        <taxon>Bacillota</taxon>
        <taxon>Bacilli</taxon>
        <taxon>Bacillales</taxon>
        <taxon>Bacillaceae</taxon>
        <taxon>Lysinibacillus</taxon>
    </lineage>
</organism>
<gene>
    <name evidence="2" type="ORF">GCM10007425_05420</name>
</gene>
<sequence>MRNQSLGKEMTTTEQKRKIRWAKYGVWITGILVIVFGSFLRDAYHAGFFITVRVGDVTNLR</sequence>
<proteinExistence type="predicted"/>
<dbReference type="EMBL" id="BMJT01000002">
    <property type="protein sequence ID" value="GGG14048.1"/>
    <property type="molecule type" value="Genomic_DNA"/>
</dbReference>
<keyword evidence="1" id="KW-1133">Transmembrane helix</keyword>
<reference evidence="2" key="2">
    <citation type="submission" date="2020-09" db="EMBL/GenBank/DDBJ databases">
        <authorList>
            <person name="Sun Q."/>
            <person name="Zhou Y."/>
        </authorList>
    </citation>
    <scope>NUCLEOTIDE SEQUENCE</scope>
    <source>
        <strain evidence="2">CGMCC 1.15760</strain>
    </source>
</reference>
<keyword evidence="1" id="KW-0472">Membrane</keyword>
<reference evidence="2" key="1">
    <citation type="journal article" date="2014" name="Int. J. Syst. Evol. Microbiol.">
        <title>Complete genome sequence of Corynebacterium casei LMG S-19264T (=DSM 44701T), isolated from a smear-ripened cheese.</title>
        <authorList>
            <consortium name="US DOE Joint Genome Institute (JGI-PGF)"/>
            <person name="Walter F."/>
            <person name="Albersmeier A."/>
            <person name="Kalinowski J."/>
            <person name="Ruckert C."/>
        </authorList>
    </citation>
    <scope>NUCLEOTIDE SEQUENCE</scope>
    <source>
        <strain evidence="2">CGMCC 1.15760</strain>
    </source>
</reference>
<evidence type="ECO:0000313" key="3">
    <source>
        <dbReference type="Proteomes" id="UP000616608"/>
    </source>
</evidence>
<dbReference type="RefSeq" id="WP_188613483.1">
    <property type="nucleotide sequence ID" value="NZ_BMJT01000002.1"/>
</dbReference>
<comment type="caution">
    <text evidence="2">The sequence shown here is derived from an EMBL/GenBank/DDBJ whole genome shotgun (WGS) entry which is preliminary data.</text>
</comment>
<accession>A0A917LCF4</accession>
<dbReference type="Proteomes" id="UP000616608">
    <property type="component" value="Unassembled WGS sequence"/>
</dbReference>
<feature type="transmembrane region" description="Helical" evidence="1">
    <location>
        <begin position="21"/>
        <end position="40"/>
    </location>
</feature>
<dbReference type="AlphaFoldDB" id="A0A917LCF4"/>
<protein>
    <submittedName>
        <fullName evidence="2">Uncharacterized protein</fullName>
    </submittedName>
</protein>
<keyword evidence="1" id="KW-0812">Transmembrane</keyword>